<organism evidence="8 9">
    <name type="scientific">Minwuia thermotolerans</name>
    <dbReference type="NCBI Taxonomy" id="2056226"/>
    <lineage>
        <taxon>Bacteria</taxon>
        <taxon>Pseudomonadati</taxon>
        <taxon>Pseudomonadota</taxon>
        <taxon>Alphaproteobacteria</taxon>
        <taxon>Minwuiales</taxon>
        <taxon>Minwuiaceae</taxon>
        <taxon>Minwuia</taxon>
    </lineage>
</organism>
<feature type="binding site" evidence="7">
    <location>
        <position position="160"/>
    </location>
    <ligand>
        <name>substrate</name>
    </ligand>
</feature>
<dbReference type="GO" id="GO:0043527">
    <property type="term" value="C:tRNA methyltransferase complex"/>
    <property type="evidence" value="ECO:0007669"/>
    <property type="project" value="TreeGrafter"/>
</dbReference>
<name>A0A2M9G242_9PROT</name>
<dbReference type="OrthoDB" id="9802090at2"/>
<evidence type="ECO:0000313" key="8">
    <source>
        <dbReference type="EMBL" id="PJK29788.1"/>
    </source>
</evidence>
<feature type="binding site" evidence="7">
    <location>
        <position position="50"/>
    </location>
    <ligand>
        <name>S-adenosyl-L-methionine</name>
        <dbReference type="ChEBI" id="CHEBI:59789"/>
    </ligand>
</feature>
<comment type="function">
    <text evidence="2 7">Catalyzes the formation of N(7)-methylguanine at position 46 (m7G46) in tRNA.</text>
</comment>
<dbReference type="Pfam" id="PF02390">
    <property type="entry name" value="Methyltransf_4"/>
    <property type="match status" value="1"/>
</dbReference>
<sequence length="220" mass="25066">MGRADGPPYRFYGRRRGKRLSPRQERLIDDLLPRLAPDPARLPAGPLWLEIGSGGGEHLTAQAADHPEATLIGCEPFLEGVAKTLGMIEDEGLGNVLLLDDDVRPLLDGLPDSSVDRCFILFPDPWPKLRHHKRRIVSRENLDSLARVLKPGADLRIATDHMDYARWILRHLLAHPDFDWPAERPGDWRLPPAGHRRTRYEAKALEKGDRPLYFRFTRNT</sequence>
<keyword evidence="6 7" id="KW-0819">tRNA processing</keyword>
<dbReference type="InterPro" id="IPR055361">
    <property type="entry name" value="tRNA_methyltr_TrmB_bact"/>
</dbReference>
<accession>A0A2M9G242</accession>
<dbReference type="Proteomes" id="UP000229498">
    <property type="component" value="Unassembled WGS sequence"/>
</dbReference>
<reference evidence="8 9" key="1">
    <citation type="submission" date="2017-11" db="EMBL/GenBank/DDBJ databases">
        <title>Draft genome sequence of Rhizobiales bacterium SY3-13.</title>
        <authorList>
            <person name="Sun C."/>
        </authorList>
    </citation>
    <scope>NUCLEOTIDE SEQUENCE [LARGE SCALE GENOMIC DNA]</scope>
    <source>
        <strain evidence="8 9">SY3-13</strain>
    </source>
</reference>
<gene>
    <name evidence="7" type="primary">trmB</name>
    <name evidence="8" type="ORF">CVT23_08385</name>
</gene>
<dbReference type="UniPathway" id="UPA00989"/>
<proteinExistence type="inferred from homology"/>
<feature type="binding site" evidence="7">
    <location>
        <position position="128"/>
    </location>
    <ligand>
        <name>substrate</name>
    </ligand>
</feature>
<evidence type="ECO:0000256" key="5">
    <source>
        <dbReference type="ARBA" id="ARBA00022691"/>
    </source>
</evidence>
<dbReference type="EMBL" id="PHIG01000031">
    <property type="protein sequence ID" value="PJK29788.1"/>
    <property type="molecule type" value="Genomic_DNA"/>
</dbReference>
<evidence type="ECO:0000256" key="2">
    <source>
        <dbReference type="ARBA" id="ARBA00003015"/>
    </source>
</evidence>
<evidence type="ECO:0000256" key="4">
    <source>
        <dbReference type="ARBA" id="ARBA00022679"/>
    </source>
</evidence>
<keyword evidence="9" id="KW-1185">Reference proteome</keyword>
<dbReference type="SUPFAM" id="SSF53335">
    <property type="entry name" value="S-adenosyl-L-methionine-dependent methyltransferases"/>
    <property type="match status" value="1"/>
</dbReference>
<dbReference type="GO" id="GO:0008176">
    <property type="term" value="F:tRNA (guanine(46)-N7)-methyltransferase activity"/>
    <property type="evidence" value="ECO:0007669"/>
    <property type="project" value="UniProtKB-UniRule"/>
</dbReference>
<comment type="caution">
    <text evidence="8">The sequence shown here is derived from an EMBL/GenBank/DDBJ whole genome shotgun (WGS) entry which is preliminary data.</text>
</comment>
<evidence type="ECO:0000313" key="9">
    <source>
        <dbReference type="Proteomes" id="UP000229498"/>
    </source>
</evidence>
<dbReference type="PROSITE" id="PS51625">
    <property type="entry name" value="SAM_MT_TRMB"/>
    <property type="match status" value="1"/>
</dbReference>
<protein>
    <recommendedName>
        <fullName evidence="7">tRNA (guanine-N(7)-)-methyltransferase</fullName>
        <ecNumber evidence="7">2.1.1.33</ecNumber>
    </recommendedName>
    <alternativeName>
        <fullName evidence="7">tRNA (guanine(46)-N(7))-methyltransferase</fullName>
    </alternativeName>
    <alternativeName>
        <fullName evidence="7">tRNA(m7G46)-methyltransferase</fullName>
    </alternativeName>
</protein>
<evidence type="ECO:0000256" key="3">
    <source>
        <dbReference type="ARBA" id="ARBA00022603"/>
    </source>
</evidence>
<evidence type="ECO:0000256" key="6">
    <source>
        <dbReference type="ARBA" id="ARBA00022694"/>
    </source>
</evidence>
<dbReference type="InterPro" id="IPR029063">
    <property type="entry name" value="SAM-dependent_MTases_sf"/>
</dbReference>
<evidence type="ECO:0000256" key="7">
    <source>
        <dbReference type="HAMAP-Rule" id="MF_01057"/>
    </source>
</evidence>
<feature type="binding site" evidence="7">
    <location>
        <position position="124"/>
    </location>
    <ligand>
        <name>S-adenosyl-L-methionine</name>
        <dbReference type="ChEBI" id="CHEBI:59789"/>
    </ligand>
</feature>
<dbReference type="Gene3D" id="3.40.50.150">
    <property type="entry name" value="Vaccinia Virus protein VP39"/>
    <property type="match status" value="1"/>
</dbReference>
<comment type="catalytic activity">
    <reaction evidence="1 7">
        <text>guanosine(46) in tRNA + S-adenosyl-L-methionine = N(7)-methylguanosine(46) in tRNA + S-adenosyl-L-homocysteine</text>
        <dbReference type="Rhea" id="RHEA:42708"/>
        <dbReference type="Rhea" id="RHEA-COMP:10188"/>
        <dbReference type="Rhea" id="RHEA-COMP:10189"/>
        <dbReference type="ChEBI" id="CHEBI:57856"/>
        <dbReference type="ChEBI" id="CHEBI:59789"/>
        <dbReference type="ChEBI" id="CHEBI:74269"/>
        <dbReference type="ChEBI" id="CHEBI:74480"/>
        <dbReference type="EC" id="2.1.1.33"/>
    </reaction>
</comment>
<comment type="similarity">
    <text evidence="7">Belongs to the class I-like SAM-binding methyltransferase superfamily. TrmB family.</text>
</comment>
<dbReference type="AlphaFoldDB" id="A0A2M9G242"/>
<dbReference type="HAMAP" id="MF_01057">
    <property type="entry name" value="tRNA_methyltr_TrmB"/>
    <property type="match status" value="1"/>
</dbReference>
<evidence type="ECO:0000256" key="1">
    <source>
        <dbReference type="ARBA" id="ARBA00000142"/>
    </source>
</evidence>
<comment type="pathway">
    <text evidence="7">tRNA modification; N(7)-methylguanine-tRNA biosynthesis.</text>
</comment>
<keyword evidence="5 7" id="KW-0949">S-adenosyl-L-methionine</keyword>
<dbReference type="PANTHER" id="PTHR23417">
    <property type="entry name" value="3-DEOXY-D-MANNO-OCTULOSONIC-ACID TRANSFERASE/TRNA GUANINE-N 7 - -METHYLTRANSFERASE"/>
    <property type="match status" value="1"/>
</dbReference>
<keyword evidence="3 7" id="KW-0489">Methyltransferase</keyword>
<dbReference type="PANTHER" id="PTHR23417:SF14">
    <property type="entry name" value="PENTACOTRIPEPTIDE-REPEAT REGION OF PRORP DOMAIN-CONTAINING PROTEIN"/>
    <property type="match status" value="1"/>
</dbReference>
<feature type="binding site" evidence="7">
    <location>
        <begin position="198"/>
        <end position="201"/>
    </location>
    <ligand>
        <name>substrate</name>
    </ligand>
</feature>
<dbReference type="InterPro" id="IPR003358">
    <property type="entry name" value="tRNA_(Gua-N-7)_MeTrfase_Trmb"/>
</dbReference>
<comment type="caution">
    <text evidence="7">Lacks conserved residue(s) required for the propagation of feature annotation.</text>
</comment>
<dbReference type="EC" id="2.1.1.33" evidence="7"/>
<dbReference type="RefSeq" id="WP_109793065.1">
    <property type="nucleotide sequence ID" value="NZ_PHIG01000031.1"/>
</dbReference>
<feature type="binding site" evidence="7">
    <location>
        <position position="75"/>
    </location>
    <ligand>
        <name>S-adenosyl-L-methionine</name>
        <dbReference type="ChEBI" id="CHEBI:59789"/>
    </ligand>
</feature>
<feature type="binding site" evidence="7">
    <location>
        <position position="102"/>
    </location>
    <ligand>
        <name>S-adenosyl-L-methionine</name>
        <dbReference type="ChEBI" id="CHEBI:59789"/>
    </ligand>
</feature>
<keyword evidence="4 7" id="KW-0808">Transferase</keyword>